<evidence type="ECO:0000313" key="4">
    <source>
        <dbReference type="Proteomes" id="UP000316096"/>
    </source>
</evidence>
<evidence type="ECO:0000259" key="2">
    <source>
        <dbReference type="PROSITE" id="PS50937"/>
    </source>
</evidence>
<dbReference type="GO" id="GO:0003677">
    <property type="term" value="F:DNA binding"/>
    <property type="evidence" value="ECO:0007669"/>
    <property type="project" value="UniProtKB-KW"/>
</dbReference>
<dbReference type="Proteomes" id="UP000316096">
    <property type="component" value="Unassembled WGS sequence"/>
</dbReference>
<dbReference type="InterPro" id="IPR047057">
    <property type="entry name" value="MerR_fam"/>
</dbReference>
<dbReference type="SMART" id="SM00422">
    <property type="entry name" value="HTH_MERR"/>
    <property type="match status" value="1"/>
</dbReference>
<feature type="domain" description="HTH merR-type" evidence="2">
    <location>
        <begin position="13"/>
        <end position="82"/>
    </location>
</feature>
<dbReference type="InterPro" id="IPR009061">
    <property type="entry name" value="DNA-bd_dom_put_sf"/>
</dbReference>
<dbReference type="InterPro" id="IPR000551">
    <property type="entry name" value="MerR-type_HTH_dom"/>
</dbReference>
<proteinExistence type="predicted"/>
<accession>A0A543CLP2</accession>
<dbReference type="Gene3D" id="1.10.1660.10">
    <property type="match status" value="1"/>
</dbReference>
<protein>
    <submittedName>
        <fullName evidence="3">DNA-binding transcriptional MerR regulator</fullName>
    </submittedName>
</protein>
<dbReference type="GO" id="GO:0003700">
    <property type="term" value="F:DNA-binding transcription factor activity"/>
    <property type="evidence" value="ECO:0007669"/>
    <property type="project" value="InterPro"/>
</dbReference>
<organism evidence="3 4">
    <name type="scientific">Actinoallomurus bryophytorum</name>
    <dbReference type="NCBI Taxonomy" id="1490222"/>
    <lineage>
        <taxon>Bacteria</taxon>
        <taxon>Bacillati</taxon>
        <taxon>Actinomycetota</taxon>
        <taxon>Actinomycetes</taxon>
        <taxon>Streptosporangiales</taxon>
        <taxon>Thermomonosporaceae</taxon>
        <taxon>Actinoallomurus</taxon>
    </lineage>
</organism>
<gene>
    <name evidence="3" type="ORF">FB559_3433</name>
</gene>
<dbReference type="AlphaFoldDB" id="A0A543CLP2"/>
<dbReference type="EMBL" id="VFOZ01000001">
    <property type="protein sequence ID" value="TQL97827.1"/>
    <property type="molecule type" value="Genomic_DNA"/>
</dbReference>
<name>A0A543CLP2_9ACTN</name>
<keyword evidence="1 3" id="KW-0238">DNA-binding</keyword>
<evidence type="ECO:0000256" key="1">
    <source>
        <dbReference type="ARBA" id="ARBA00023125"/>
    </source>
</evidence>
<dbReference type="PRINTS" id="PR00040">
    <property type="entry name" value="HTHMERR"/>
</dbReference>
<evidence type="ECO:0000313" key="3">
    <source>
        <dbReference type="EMBL" id="TQL97827.1"/>
    </source>
</evidence>
<dbReference type="SUPFAM" id="SSF46955">
    <property type="entry name" value="Putative DNA-binding domain"/>
    <property type="match status" value="1"/>
</dbReference>
<dbReference type="RefSeq" id="WP_246121676.1">
    <property type="nucleotide sequence ID" value="NZ_VFOZ01000001.1"/>
</dbReference>
<dbReference type="PROSITE" id="PS50937">
    <property type="entry name" value="HTH_MERR_2"/>
    <property type="match status" value="1"/>
</dbReference>
<reference evidence="3 4" key="1">
    <citation type="submission" date="2019-06" db="EMBL/GenBank/DDBJ databases">
        <title>Sequencing the genomes of 1000 actinobacteria strains.</title>
        <authorList>
            <person name="Klenk H.-P."/>
        </authorList>
    </citation>
    <scope>NUCLEOTIDE SEQUENCE [LARGE SCALE GENOMIC DNA]</scope>
    <source>
        <strain evidence="3 4">DSM 102200</strain>
    </source>
</reference>
<keyword evidence="4" id="KW-1185">Reference proteome</keyword>
<dbReference type="Pfam" id="PF13411">
    <property type="entry name" value="MerR_1"/>
    <property type="match status" value="1"/>
</dbReference>
<comment type="caution">
    <text evidence="3">The sequence shown here is derived from an EMBL/GenBank/DDBJ whole genome shotgun (WGS) entry which is preliminary data.</text>
</comment>
<dbReference type="CDD" id="cd00592">
    <property type="entry name" value="HTH_MerR-like"/>
    <property type="match status" value="1"/>
</dbReference>
<dbReference type="PANTHER" id="PTHR30204">
    <property type="entry name" value="REDOX-CYCLING DRUG-SENSING TRANSCRIPTIONAL ACTIVATOR SOXR"/>
    <property type="match status" value="1"/>
</dbReference>
<sequence>MNHEQARTADASMLTIGRLAAYVGVTVRAVRHYHQRGLMTEPDRDVSGYRRYDAQAVVDLIRIKTLSDAGVPLARVGELLDAEPSRFSEAITEIDKALTERIRDLERQRGRIAELAAGERLLLPGEVVDYLDALRDIGVSPRTVRMERDAWILVAARFPADTPEWAKDKLSTASDPEFQRIYLEWDEAFDWDRSDPRLEDLADATVAYARRSEQDRGESEWEIDEPLTVALVAAQPGISSPAWDRLDQLCRDRMSGS</sequence>
<dbReference type="PANTHER" id="PTHR30204:SF93">
    <property type="entry name" value="HTH MERR-TYPE DOMAIN-CONTAINING PROTEIN"/>
    <property type="match status" value="1"/>
</dbReference>